<feature type="compositionally biased region" description="Pro residues" evidence="1">
    <location>
        <begin position="21"/>
        <end position="30"/>
    </location>
</feature>
<evidence type="ECO:0000313" key="3">
    <source>
        <dbReference type="Proteomes" id="UP000007076"/>
    </source>
</evidence>
<feature type="region of interest" description="Disordered" evidence="1">
    <location>
        <begin position="1"/>
        <end position="42"/>
    </location>
</feature>
<evidence type="ECO:0000256" key="1">
    <source>
        <dbReference type="SAM" id="MobiDB-lite"/>
    </source>
</evidence>
<protein>
    <submittedName>
        <fullName evidence="2">Uncharacterized protein</fullName>
    </submittedName>
</protein>
<dbReference type="PATRIC" id="fig|452652.3.peg.187"/>
<feature type="compositionally biased region" description="Basic and acidic residues" evidence="1">
    <location>
        <begin position="68"/>
        <end position="88"/>
    </location>
</feature>
<keyword evidence="3" id="KW-1185">Reference proteome</keyword>
<name>E4N4B5_KITSK</name>
<dbReference type="AlphaFoldDB" id="E4N4B5"/>
<feature type="region of interest" description="Disordered" evidence="1">
    <location>
        <begin position="64"/>
        <end position="106"/>
    </location>
</feature>
<evidence type="ECO:0000313" key="2">
    <source>
        <dbReference type="EMBL" id="BAJ26046.1"/>
    </source>
</evidence>
<gene>
    <name evidence="2" type="ordered locus">KSE_01960</name>
</gene>
<dbReference type="KEGG" id="ksk:KSE_01960"/>
<sequence length="106" mass="11684">MPRVVTPDQEGCHVLPGRNGRPPPRLPALPGPLIDAGRDLPHVPHRRDTAAWRALTALPRAGVTLHSGCRDGPGRRPRTPREVRERRAARPVPGHAPEPQERPGRR</sequence>
<dbReference type="HOGENOM" id="CLU_2219600_0_0_11"/>
<dbReference type="Proteomes" id="UP000007076">
    <property type="component" value="Chromosome"/>
</dbReference>
<dbReference type="EMBL" id="AP010968">
    <property type="protein sequence ID" value="BAJ26046.1"/>
    <property type="molecule type" value="Genomic_DNA"/>
</dbReference>
<proteinExistence type="predicted"/>
<accession>E4N4B5</accession>
<organism evidence="2 3">
    <name type="scientific">Kitasatospora setae (strain ATCC 33774 / DSM 43861 / JCM 3304 / KCC A-0304 / NBRC 14216 / KM-6054)</name>
    <name type="common">Streptomyces setae</name>
    <dbReference type="NCBI Taxonomy" id="452652"/>
    <lineage>
        <taxon>Bacteria</taxon>
        <taxon>Bacillati</taxon>
        <taxon>Actinomycetota</taxon>
        <taxon>Actinomycetes</taxon>
        <taxon>Kitasatosporales</taxon>
        <taxon>Streptomycetaceae</taxon>
        <taxon>Kitasatospora</taxon>
    </lineage>
</organism>
<reference evidence="2 3" key="1">
    <citation type="journal article" date="2010" name="DNA Res.">
        <title>Genome sequence of Kitasatospora setae NBRC 14216T: an evolutionary snapshot of the family Streptomycetaceae.</title>
        <authorList>
            <person name="Ichikawa N."/>
            <person name="Oguchi A."/>
            <person name="Ikeda H."/>
            <person name="Ishikawa J."/>
            <person name="Kitani S."/>
            <person name="Watanabe Y."/>
            <person name="Nakamura S."/>
            <person name="Katano Y."/>
            <person name="Kishi E."/>
            <person name="Sasagawa M."/>
            <person name="Ankai A."/>
            <person name="Fukui S."/>
            <person name="Hashimoto Y."/>
            <person name="Kamata S."/>
            <person name="Otoguro M."/>
            <person name="Tanikawa S."/>
            <person name="Nihira T."/>
            <person name="Horinouchi S."/>
            <person name="Ohnishi Y."/>
            <person name="Hayakawa M."/>
            <person name="Kuzuyama T."/>
            <person name="Arisawa A."/>
            <person name="Nomoto F."/>
            <person name="Miura H."/>
            <person name="Takahashi Y."/>
            <person name="Fujita N."/>
        </authorList>
    </citation>
    <scope>NUCLEOTIDE SEQUENCE [LARGE SCALE GENOMIC DNA]</scope>
    <source>
        <strain evidence="3">ATCC 33774 / DSM 43861 / JCM 3304 / KCC A-0304 / NBRC 14216 / KM-6054</strain>
    </source>
</reference>
<dbReference type="STRING" id="452652.KSE_01960"/>